<gene>
    <name evidence="1" type="ORF">RUM44_013358</name>
</gene>
<keyword evidence="2" id="KW-1185">Reference proteome</keyword>
<name>A0ABR1BDY7_POLSC</name>
<organism evidence="1 2">
    <name type="scientific">Polyplax serrata</name>
    <name type="common">Common mouse louse</name>
    <dbReference type="NCBI Taxonomy" id="468196"/>
    <lineage>
        <taxon>Eukaryota</taxon>
        <taxon>Metazoa</taxon>
        <taxon>Ecdysozoa</taxon>
        <taxon>Arthropoda</taxon>
        <taxon>Hexapoda</taxon>
        <taxon>Insecta</taxon>
        <taxon>Pterygota</taxon>
        <taxon>Neoptera</taxon>
        <taxon>Paraneoptera</taxon>
        <taxon>Psocodea</taxon>
        <taxon>Troctomorpha</taxon>
        <taxon>Phthiraptera</taxon>
        <taxon>Anoplura</taxon>
        <taxon>Polyplacidae</taxon>
        <taxon>Polyplax</taxon>
    </lineage>
</organism>
<evidence type="ECO:0000313" key="1">
    <source>
        <dbReference type="EMBL" id="KAK6641643.1"/>
    </source>
</evidence>
<sequence>MSVISMLNSPKSDVNFDVRRNMQARNKSFLIKDLLCDVLRPNIGTLVCFKHTKYTKSNAAVAAFALLYVRCGLLKHSHPYFWGTNETDQCVKEEQALAFPLNRLGKIYGFSIASLHKRKVETTWYGGTVELPNGFCRKCKVSLNIE</sequence>
<accession>A0ABR1BDY7</accession>
<comment type="caution">
    <text evidence="1">The sequence shown here is derived from an EMBL/GenBank/DDBJ whole genome shotgun (WGS) entry which is preliminary data.</text>
</comment>
<protein>
    <submittedName>
        <fullName evidence="1">Uncharacterized protein</fullName>
    </submittedName>
</protein>
<proteinExistence type="predicted"/>
<dbReference type="Proteomes" id="UP001359485">
    <property type="component" value="Unassembled WGS sequence"/>
</dbReference>
<dbReference type="EMBL" id="JAWJWF010000001">
    <property type="protein sequence ID" value="KAK6641643.1"/>
    <property type="molecule type" value="Genomic_DNA"/>
</dbReference>
<reference evidence="1 2" key="1">
    <citation type="submission" date="2023-09" db="EMBL/GenBank/DDBJ databases">
        <title>Genomes of two closely related lineages of the louse Polyplax serrata with different host specificities.</title>
        <authorList>
            <person name="Martinu J."/>
            <person name="Tarabai H."/>
            <person name="Stefka J."/>
            <person name="Hypsa V."/>
        </authorList>
    </citation>
    <scope>NUCLEOTIDE SEQUENCE [LARGE SCALE GENOMIC DNA]</scope>
    <source>
        <strain evidence="1">98ZLc_SE</strain>
    </source>
</reference>
<evidence type="ECO:0000313" key="2">
    <source>
        <dbReference type="Proteomes" id="UP001359485"/>
    </source>
</evidence>